<organism evidence="1 2">
    <name type="scientific">Vibrio phage XacF13</name>
    <dbReference type="NCBI Taxonomy" id="3071318"/>
    <lineage>
        <taxon>Viruses</taxon>
        <taxon>Monodnaviria</taxon>
        <taxon>Loebvirae</taxon>
        <taxon>Hofneiviricota</taxon>
        <taxon>Faserviricetes</taxon>
        <taxon>Tubulavirales</taxon>
        <taxon>Inoviridae</taxon>
        <taxon>Xylivirus</taxon>
        <taxon>Xylivirus XacF13</taxon>
    </lineage>
</organism>
<keyword evidence="1" id="KW-0167">Capsid protein</keyword>
<accession>A0A5P8FRS5</accession>
<protein>
    <submittedName>
        <fullName evidence="1">Major coat protein</fullName>
    </submittedName>
</protein>
<evidence type="ECO:0000313" key="1">
    <source>
        <dbReference type="EMBL" id="QFQ33300.1"/>
    </source>
</evidence>
<reference evidence="1 2" key="1">
    <citation type="submission" date="2019-08" db="EMBL/GenBank/DDBJ databases">
        <title>Complete genome sequence of XaF13 a new phage of Xanthomonas vesicatoria.</title>
        <authorList>
            <person name="Solis-Sanchez A."/>
            <person name="Quinones-Aguilar E."/>
            <person name="Vega-Arreguin J."/>
            <person name="Fraire-Velazquez S."/>
            <person name="Rincon-Enriquez G."/>
        </authorList>
    </citation>
    <scope>NUCLEOTIDE SEQUENCE [LARGE SCALE GENOMIC DNA]</scope>
</reference>
<name>A0A5P8FRS5_9VIRU</name>
<evidence type="ECO:0000313" key="2">
    <source>
        <dbReference type="Proteomes" id="UP000464311"/>
    </source>
</evidence>
<keyword evidence="1" id="KW-0946">Virion</keyword>
<dbReference type="EMBL" id="MN335248">
    <property type="protein sequence ID" value="QFQ33300.1"/>
    <property type="molecule type" value="Genomic_DNA"/>
</dbReference>
<dbReference type="Proteomes" id="UP000464311">
    <property type="component" value="Segment"/>
</dbReference>
<dbReference type="GO" id="GO:0019028">
    <property type="term" value="C:viral capsid"/>
    <property type="evidence" value="ECO:0007669"/>
    <property type="project" value="UniProtKB-KW"/>
</dbReference>
<keyword evidence="2" id="KW-1185">Reference proteome</keyword>
<sequence length="61" mass="6971">MQCASSRPCSRTRPLLWPQLVRPLSSPLRPSPLAVVVWMWVTWCRPSRAQQARLQPSAVQC</sequence>
<gene>
    <name evidence="1" type="ORF">XaF13_p03</name>
</gene>
<proteinExistence type="predicted"/>